<reference evidence="3" key="1">
    <citation type="journal article" date="2019" name="Int. J. Syst. Evol. Microbiol.">
        <title>The Global Catalogue of Microorganisms (GCM) 10K type strain sequencing project: providing services to taxonomists for standard genome sequencing and annotation.</title>
        <authorList>
            <consortium name="The Broad Institute Genomics Platform"/>
            <consortium name="The Broad Institute Genome Sequencing Center for Infectious Disease"/>
            <person name="Wu L."/>
            <person name="Ma J."/>
        </authorList>
    </citation>
    <scope>NUCLEOTIDE SEQUENCE [LARGE SCALE GENOMIC DNA]</scope>
    <source>
        <strain evidence="3">KCTC 42248</strain>
    </source>
</reference>
<dbReference type="SUPFAM" id="SSF51206">
    <property type="entry name" value="cAMP-binding domain-like"/>
    <property type="match status" value="1"/>
</dbReference>
<dbReference type="CDD" id="cd00038">
    <property type="entry name" value="CAP_ED"/>
    <property type="match status" value="1"/>
</dbReference>
<name>A0ABW5NL64_9SPHI</name>
<evidence type="ECO:0000313" key="3">
    <source>
        <dbReference type="Proteomes" id="UP001597393"/>
    </source>
</evidence>
<keyword evidence="3" id="KW-1185">Reference proteome</keyword>
<comment type="caution">
    <text evidence="2">The sequence shown here is derived from an EMBL/GenBank/DDBJ whole genome shotgun (WGS) entry which is preliminary data.</text>
</comment>
<dbReference type="RefSeq" id="WP_380869256.1">
    <property type="nucleotide sequence ID" value="NZ_JBHUMA010000006.1"/>
</dbReference>
<proteinExistence type="predicted"/>
<evidence type="ECO:0000313" key="2">
    <source>
        <dbReference type="EMBL" id="MFD2599130.1"/>
    </source>
</evidence>
<evidence type="ECO:0000259" key="1">
    <source>
        <dbReference type="Pfam" id="PF00027"/>
    </source>
</evidence>
<dbReference type="InterPro" id="IPR000595">
    <property type="entry name" value="cNMP-bd_dom"/>
</dbReference>
<sequence length="202" mass="23204">MNNSDRPVAHHSFMEKLIAYLLQFGNLTEGDISVLTNKFQVLHLQKEGYLSKAGKVPKQVGFIISGVIRMFNYNDQGDEVTTYFIDENRLVVDYARFESGAVAPDYLQAATDCTVLIIDKKDWDALFDLIPAWRELVNNAVKHAFQIHLERRTSLVTENAKDRYLSFLKQFPMLANRVSQTHIASYLGITRFSLSRIRKSIR</sequence>
<gene>
    <name evidence="2" type="ORF">ACFSQ3_09205</name>
</gene>
<feature type="domain" description="Cyclic nucleotide-binding" evidence="1">
    <location>
        <begin position="43"/>
        <end position="127"/>
    </location>
</feature>
<protein>
    <submittedName>
        <fullName evidence="2">Crp/Fnr family transcriptional regulator</fullName>
    </submittedName>
</protein>
<organism evidence="2 3">
    <name type="scientific">Sphingobacterium corticis</name>
    <dbReference type="NCBI Taxonomy" id="1812823"/>
    <lineage>
        <taxon>Bacteria</taxon>
        <taxon>Pseudomonadati</taxon>
        <taxon>Bacteroidota</taxon>
        <taxon>Sphingobacteriia</taxon>
        <taxon>Sphingobacteriales</taxon>
        <taxon>Sphingobacteriaceae</taxon>
        <taxon>Sphingobacterium</taxon>
    </lineage>
</organism>
<dbReference type="EMBL" id="JBHUMA010000006">
    <property type="protein sequence ID" value="MFD2599130.1"/>
    <property type="molecule type" value="Genomic_DNA"/>
</dbReference>
<dbReference type="Gene3D" id="2.60.120.10">
    <property type="entry name" value="Jelly Rolls"/>
    <property type="match status" value="1"/>
</dbReference>
<dbReference type="InterPro" id="IPR018490">
    <property type="entry name" value="cNMP-bd_dom_sf"/>
</dbReference>
<accession>A0ABW5NL64</accession>
<dbReference type="Proteomes" id="UP001597393">
    <property type="component" value="Unassembled WGS sequence"/>
</dbReference>
<dbReference type="Pfam" id="PF00027">
    <property type="entry name" value="cNMP_binding"/>
    <property type="match status" value="1"/>
</dbReference>
<dbReference type="InterPro" id="IPR014710">
    <property type="entry name" value="RmlC-like_jellyroll"/>
</dbReference>